<keyword evidence="6 10" id="KW-0812">Transmembrane</keyword>
<protein>
    <submittedName>
        <fullName evidence="12">Heme biosynthesis HemY N-terminal domain-containing protein</fullName>
    </submittedName>
</protein>
<evidence type="ECO:0000256" key="10">
    <source>
        <dbReference type="SAM" id="Phobius"/>
    </source>
</evidence>
<keyword evidence="7 10" id="KW-1133">Transmembrane helix</keyword>
<evidence type="ECO:0000259" key="11">
    <source>
        <dbReference type="Pfam" id="PF07219"/>
    </source>
</evidence>
<accession>A0AB39HEL6</accession>
<evidence type="ECO:0000256" key="6">
    <source>
        <dbReference type="ARBA" id="ARBA00022692"/>
    </source>
</evidence>
<evidence type="ECO:0000256" key="8">
    <source>
        <dbReference type="ARBA" id="ARBA00023136"/>
    </source>
</evidence>
<evidence type="ECO:0000256" key="7">
    <source>
        <dbReference type="ARBA" id="ARBA00022989"/>
    </source>
</evidence>
<keyword evidence="4" id="KW-1003">Cell membrane</keyword>
<feature type="domain" description="HemY N-terminal" evidence="11">
    <location>
        <begin position="26"/>
        <end position="132"/>
    </location>
</feature>
<dbReference type="GO" id="GO:0005886">
    <property type="term" value="C:plasma membrane"/>
    <property type="evidence" value="ECO:0007669"/>
    <property type="project" value="UniProtKB-SubCell"/>
</dbReference>
<evidence type="ECO:0000313" key="12">
    <source>
        <dbReference type="EMBL" id="XDK25010.1"/>
    </source>
</evidence>
<comment type="pathway">
    <text evidence="3">Porphyrin-containing compound metabolism; protoheme biosynthesis.</text>
</comment>
<reference evidence="12" key="1">
    <citation type="submission" date="2024-07" db="EMBL/GenBank/DDBJ databases">
        <title>Genome Analysis of a Potential Novel Vibrio Species Secreting pH- and Thermo-stable Alginate Lyase and its Application in Producing Alginate Oligosaccharides.</title>
        <authorList>
            <person name="Huang H."/>
            <person name="Bao K."/>
        </authorList>
    </citation>
    <scope>NUCLEOTIDE SEQUENCE</scope>
    <source>
        <strain evidence="12">HB236076</strain>
    </source>
</reference>
<evidence type="ECO:0000256" key="4">
    <source>
        <dbReference type="ARBA" id="ARBA00022475"/>
    </source>
</evidence>
<evidence type="ECO:0000256" key="1">
    <source>
        <dbReference type="ARBA" id="ARBA00002962"/>
    </source>
</evidence>
<dbReference type="SUPFAM" id="SSF48452">
    <property type="entry name" value="TPR-like"/>
    <property type="match status" value="2"/>
</dbReference>
<dbReference type="EMBL" id="CP162601">
    <property type="protein sequence ID" value="XDK25010.1"/>
    <property type="molecule type" value="Genomic_DNA"/>
</dbReference>
<dbReference type="InterPro" id="IPR011990">
    <property type="entry name" value="TPR-like_helical_dom_sf"/>
</dbReference>
<gene>
    <name evidence="12" type="ORF">AB0763_12795</name>
</gene>
<dbReference type="InterPro" id="IPR010817">
    <property type="entry name" value="HemY_N"/>
</dbReference>
<evidence type="ECO:0000256" key="2">
    <source>
        <dbReference type="ARBA" id="ARBA00004429"/>
    </source>
</evidence>
<dbReference type="Gene3D" id="1.25.40.10">
    <property type="entry name" value="Tetratricopeptide repeat domain"/>
    <property type="match status" value="2"/>
</dbReference>
<organism evidence="12">
    <name type="scientific">Vibrio sp. HB236076</name>
    <dbReference type="NCBI Taxonomy" id="3232307"/>
    <lineage>
        <taxon>Bacteria</taxon>
        <taxon>Pseudomonadati</taxon>
        <taxon>Pseudomonadota</taxon>
        <taxon>Gammaproteobacteria</taxon>
        <taxon>Vibrionales</taxon>
        <taxon>Vibrionaceae</taxon>
        <taxon>Vibrio</taxon>
    </lineage>
</organism>
<comment type="function">
    <text evidence="1">Involved in a late step of protoheme IX synthesis.</text>
</comment>
<keyword evidence="8 10" id="KW-0472">Membrane</keyword>
<dbReference type="KEGG" id="vih:AB0763_12795"/>
<proteinExistence type="predicted"/>
<dbReference type="Pfam" id="PF07219">
    <property type="entry name" value="HemY_N"/>
    <property type="match status" value="1"/>
</dbReference>
<sequence length="394" mass="45247">MIKLIILFVLLGFGLFAGTQYSGEQGYVLISIANTTTEMSFTTFTLLIVFTLLAIFAIDFLIKRTWRFGFNTFNWFSLRKVRHSRRLANEGIVHLLEGDWKKAEKKVTRWAKHHDVPFLCYLIAAEAAQSRGDIEQRDYYLTLANDQNGSTLAIELTKAKQWVKNKEYQQAILLLKQLKTDYPDNAIVLTQLKECYAATQDWASLHQLLPKMKKLQLISDQEYQALMAKCQTLPMMTLADQKDYQGLAHFWVELPRKAKHDLQVNKVYIESLIELGKHEDALRQLRPICKSSSLDWPFQKLAQLHERLDDQVFAILKQTLNKMPTHAEAASALGHRLMAKQDWSNAQQALEQALQQRASIQDYASLAQCLEHQDMPKAAHDVTQRALLIAQESA</sequence>
<keyword evidence="9" id="KW-0627">Porphyrin biosynthesis</keyword>
<evidence type="ECO:0000256" key="9">
    <source>
        <dbReference type="ARBA" id="ARBA00023244"/>
    </source>
</evidence>
<feature type="transmembrane region" description="Helical" evidence="10">
    <location>
        <begin position="41"/>
        <end position="62"/>
    </location>
</feature>
<dbReference type="InterPro" id="IPR005254">
    <property type="entry name" value="Heme_biosyn_assoc_TPR_pro"/>
</dbReference>
<dbReference type="AlphaFoldDB" id="A0AB39HEL6"/>
<comment type="subcellular location">
    <subcellularLocation>
        <location evidence="2">Cell inner membrane</location>
        <topology evidence="2">Multi-pass membrane protein</topology>
    </subcellularLocation>
</comment>
<keyword evidence="5" id="KW-0997">Cell inner membrane</keyword>
<evidence type="ECO:0000256" key="5">
    <source>
        <dbReference type="ARBA" id="ARBA00022519"/>
    </source>
</evidence>
<dbReference type="RefSeq" id="WP_306102302.1">
    <property type="nucleotide sequence ID" value="NZ_CP162601.1"/>
</dbReference>
<dbReference type="NCBIfam" id="TIGR00540">
    <property type="entry name" value="TPR_hemY_coli"/>
    <property type="match status" value="1"/>
</dbReference>
<dbReference type="GO" id="GO:0006779">
    <property type="term" value="P:porphyrin-containing compound biosynthetic process"/>
    <property type="evidence" value="ECO:0007669"/>
    <property type="project" value="UniProtKB-KW"/>
</dbReference>
<name>A0AB39HEL6_9VIBR</name>
<dbReference type="GO" id="GO:0042168">
    <property type="term" value="P:heme metabolic process"/>
    <property type="evidence" value="ECO:0007669"/>
    <property type="project" value="InterPro"/>
</dbReference>
<evidence type="ECO:0000256" key="3">
    <source>
        <dbReference type="ARBA" id="ARBA00004744"/>
    </source>
</evidence>